<evidence type="ECO:0000313" key="3">
    <source>
        <dbReference type="Proteomes" id="UP001529510"/>
    </source>
</evidence>
<sequence length="253" mass="27732">RQDPRLHLGSSTLRLRFGSELSRLHHGLSSHHLHQAPSSLLLHVGQLSTIHHLWTSPRHSIPPALSGSSFPLAPPSSSVTPASLWSSGSPSPPHSPEPAASPQSPRLHVFSAPSWSPSMPASSQELTPLNPPPRFAPWLLPPVTPPWAFVLAGLWWSTSCDLLLWPTIHLNTLLTPHWLLPPSSPPPSCLFHPPSLRCILSSLHPIPYFLLPSVTGRHPFACSFLPLQTLRRHKDTLCQRGGRSVMVLLCLCL</sequence>
<protein>
    <submittedName>
        <fullName evidence="2">Uncharacterized protein</fullName>
    </submittedName>
</protein>
<evidence type="ECO:0000313" key="2">
    <source>
        <dbReference type="EMBL" id="KAL0165828.1"/>
    </source>
</evidence>
<reference evidence="2 3" key="1">
    <citation type="submission" date="2024-05" db="EMBL/GenBank/DDBJ databases">
        <title>Genome sequencing and assembly of Indian major carp, Cirrhinus mrigala (Hamilton, 1822).</title>
        <authorList>
            <person name="Mohindra V."/>
            <person name="Chowdhury L.M."/>
            <person name="Lal K."/>
            <person name="Jena J.K."/>
        </authorList>
    </citation>
    <scope>NUCLEOTIDE SEQUENCE [LARGE SCALE GENOMIC DNA]</scope>
    <source>
        <strain evidence="2">CM1030</strain>
        <tissue evidence="2">Blood</tissue>
    </source>
</reference>
<dbReference type="AlphaFoldDB" id="A0ABD0NZ72"/>
<accession>A0ABD0NZ72</accession>
<feature type="non-terminal residue" evidence="2">
    <location>
        <position position="253"/>
    </location>
</feature>
<comment type="caution">
    <text evidence="2">The sequence shown here is derived from an EMBL/GenBank/DDBJ whole genome shotgun (WGS) entry which is preliminary data.</text>
</comment>
<keyword evidence="3" id="KW-1185">Reference proteome</keyword>
<proteinExistence type="predicted"/>
<dbReference type="Proteomes" id="UP001529510">
    <property type="component" value="Unassembled WGS sequence"/>
</dbReference>
<name>A0ABD0NZ72_CIRMR</name>
<organism evidence="2 3">
    <name type="scientific">Cirrhinus mrigala</name>
    <name type="common">Mrigala</name>
    <dbReference type="NCBI Taxonomy" id="683832"/>
    <lineage>
        <taxon>Eukaryota</taxon>
        <taxon>Metazoa</taxon>
        <taxon>Chordata</taxon>
        <taxon>Craniata</taxon>
        <taxon>Vertebrata</taxon>
        <taxon>Euteleostomi</taxon>
        <taxon>Actinopterygii</taxon>
        <taxon>Neopterygii</taxon>
        <taxon>Teleostei</taxon>
        <taxon>Ostariophysi</taxon>
        <taxon>Cypriniformes</taxon>
        <taxon>Cyprinidae</taxon>
        <taxon>Labeoninae</taxon>
        <taxon>Labeonini</taxon>
        <taxon>Cirrhinus</taxon>
    </lineage>
</organism>
<feature type="region of interest" description="Disordered" evidence="1">
    <location>
        <begin position="81"/>
        <end position="105"/>
    </location>
</feature>
<evidence type="ECO:0000256" key="1">
    <source>
        <dbReference type="SAM" id="MobiDB-lite"/>
    </source>
</evidence>
<feature type="non-terminal residue" evidence="2">
    <location>
        <position position="1"/>
    </location>
</feature>
<dbReference type="EMBL" id="JAMKFB020000019">
    <property type="protein sequence ID" value="KAL0165828.1"/>
    <property type="molecule type" value="Genomic_DNA"/>
</dbReference>
<gene>
    <name evidence="2" type="ORF">M9458_037672</name>
</gene>